<evidence type="ECO:0000256" key="1">
    <source>
        <dbReference type="ARBA" id="ARBA00005298"/>
    </source>
</evidence>
<dbReference type="GO" id="GO:0015031">
    <property type="term" value="P:protein transport"/>
    <property type="evidence" value="ECO:0007669"/>
    <property type="project" value="TreeGrafter"/>
</dbReference>
<dbReference type="Pfam" id="PF00339">
    <property type="entry name" value="Arrestin_N"/>
    <property type="match status" value="1"/>
</dbReference>
<dbReference type="InterPro" id="IPR014756">
    <property type="entry name" value="Ig_E-set"/>
</dbReference>
<accession>A0A9D4G8Q7</accession>
<dbReference type="InterPro" id="IPR011021">
    <property type="entry name" value="Arrestin-like_N"/>
</dbReference>
<evidence type="ECO:0000259" key="2">
    <source>
        <dbReference type="SMART" id="SM01017"/>
    </source>
</evidence>
<dbReference type="SMART" id="SM01017">
    <property type="entry name" value="Arrestin_C"/>
    <property type="match status" value="1"/>
</dbReference>
<name>A0A9D4G8Q7_DREPO</name>
<dbReference type="InterPro" id="IPR014752">
    <property type="entry name" value="Arrestin-like_C"/>
</dbReference>
<dbReference type="Gene3D" id="2.60.40.640">
    <property type="match status" value="2"/>
</dbReference>
<evidence type="ECO:0000313" key="4">
    <source>
        <dbReference type="Proteomes" id="UP000828390"/>
    </source>
</evidence>
<sequence length="278" mass="30974">MREIRVKCRGRAYVFWSAGDSNFSDSQDYIDNTIVLFGKPQNVREETILTAGNYSFPFEFVLPFGIPGSFEGPISTVYVRYWLKATIDLPWKFDPEYKTLFTVASVLDLNTVPNVMASQQVSGSMTACCWCCETPPISASLRIDKTGYVPGEWVVVNAEFQDGTGKGVAKSSIRLRIQTTYREKGGNKGSSKSHCVIMEHGPVSGGGSDAWVNERFQIPALPPSQLPGCDIIVIEYFVEFKVYVVNTEFNLKLTIPITIGTIPLYRCTCARCGRLRNL</sequence>
<gene>
    <name evidence="3" type="ORF">DPMN_141041</name>
</gene>
<dbReference type="PANTHER" id="PTHR11188">
    <property type="entry name" value="ARRESTIN DOMAIN CONTAINING PROTEIN"/>
    <property type="match status" value="1"/>
</dbReference>
<feature type="domain" description="Arrestin C-terminal-like" evidence="2">
    <location>
        <begin position="133"/>
        <end position="264"/>
    </location>
</feature>
<dbReference type="Pfam" id="PF02752">
    <property type="entry name" value="Arrestin_C"/>
    <property type="match status" value="1"/>
</dbReference>
<dbReference type="EMBL" id="JAIWYP010000006">
    <property type="protein sequence ID" value="KAH3812605.1"/>
    <property type="molecule type" value="Genomic_DNA"/>
</dbReference>
<comment type="caution">
    <text evidence="3">The sequence shown here is derived from an EMBL/GenBank/DDBJ whole genome shotgun (WGS) entry which is preliminary data.</text>
</comment>
<proteinExistence type="inferred from homology"/>
<organism evidence="3 4">
    <name type="scientific">Dreissena polymorpha</name>
    <name type="common">Zebra mussel</name>
    <name type="synonym">Mytilus polymorpha</name>
    <dbReference type="NCBI Taxonomy" id="45954"/>
    <lineage>
        <taxon>Eukaryota</taxon>
        <taxon>Metazoa</taxon>
        <taxon>Spiralia</taxon>
        <taxon>Lophotrochozoa</taxon>
        <taxon>Mollusca</taxon>
        <taxon>Bivalvia</taxon>
        <taxon>Autobranchia</taxon>
        <taxon>Heteroconchia</taxon>
        <taxon>Euheterodonta</taxon>
        <taxon>Imparidentia</taxon>
        <taxon>Neoheterodontei</taxon>
        <taxon>Myida</taxon>
        <taxon>Dreissenoidea</taxon>
        <taxon>Dreissenidae</taxon>
        <taxon>Dreissena</taxon>
    </lineage>
</organism>
<protein>
    <recommendedName>
        <fullName evidence="2">Arrestin C-terminal-like domain-containing protein</fullName>
    </recommendedName>
</protein>
<dbReference type="InterPro" id="IPR011022">
    <property type="entry name" value="Arrestin_C-like"/>
</dbReference>
<dbReference type="AlphaFoldDB" id="A0A9D4G8Q7"/>
<keyword evidence="4" id="KW-1185">Reference proteome</keyword>
<dbReference type="Proteomes" id="UP000828390">
    <property type="component" value="Unassembled WGS sequence"/>
</dbReference>
<comment type="similarity">
    <text evidence="1">Belongs to the arrestin family.</text>
</comment>
<dbReference type="GO" id="GO:0005737">
    <property type="term" value="C:cytoplasm"/>
    <property type="evidence" value="ECO:0007669"/>
    <property type="project" value="TreeGrafter"/>
</dbReference>
<dbReference type="PANTHER" id="PTHR11188:SF176">
    <property type="entry name" value="ARRESTIN DOMAIN-CONTAINING PROTEIN 1"/>
    <property type="match status" value="1"/>
</dbReference>
<reference evidence="3" key="2">
    <citation type="submission" date="2020-11" db="EMBL/GenBank/DDBJ databases">
        <authorList>
            <person name="McCartney M.A."/>
            <person name="Auch B."/>
            <person name="Kono T."/>
            <person name="Mallez S."/>
            <person name="Becker A."/>
            <person name="Gohl D.M."/>
            <person name="Silverstein K.A.T."/>
            <person name="Koren S."/>
            <person name="Bechman K.B."/>
            <person name="Herman A."/>
            <person name="Abrahante J.E."/>
            <person name="Garbe J."/>
        </authorList>
    </citation>
    <scope>NUCLEOTIDE SEQUENCE</scope>
    <source>
        <strain evidence="3">Duluth1</strain>
        <tissue evidence="3">Whole animal</tissue>
    </source>
</reference>
<reference evidence="3" key="1">
    <citation type="journal article" date="2019" name="bioRxiv">
        <title>The Genome of the Zebra Mussel, Dreissena polymorpha: A Resource for Invasive Species Research.</title>
        <authorList>
            <person name="McCartney M.A."/>
            <person name="Auch B."/>
            <person name="Kono T."/>
            <person name="Mallez S."/>
            <person name="Zhang Y."/>
            <person name="Obille A."/>
            <person name="Becker A."/>
            <person name="Abrahante J.E."/>
            <person name="Garbe J."/>
            <person name="Badalamenti J.P."/>
            <person name="Herman A."/>
            <person name="Mangelson H."/>
            <person name="Liachko I."/>
            <person name="Sullivan S."/>
            <person name="Sone E.D."/>
            <person name="Koren S."/>
            <person name="Silverstein K.A.T."/>
            <person name="Beckman K.B."/>
            <person name="Gohl D.M."/>
        </authorList>
    </citation>
    <scope>NUCLEOTIDE SEQUENCE</scope>
    <source>
        <strain evidence="3">Duluth1</strain>
        <tissue evidence="3">Whole animal</tissue>
    </source>
</reference>
<dbReference type="OrthoDB" id="2333384at2759"/>
<dbReference type="SUPFAM" id="SSF81296">
    <property type="entry name" value="E set domains"/>
    <property type="match status" value="2"/>
</dbReference>
<evidence type="ECO:0000313" key="3">
    <source>
        <dbReference type="EMBL" id="KAH3812605.1"/>
    </source>
</evidence>
<dbReference type="InterPro" id="IPR050357">
    <property type="entry name" value="Arrestin_domain-protein"/>
</dbReference>